<evidence type="ECO:0000259" key="2">
    <source>
        <dbReference type="PROSITE" id="PS50181"/>
    </source>
</evidence>
<feature type="region of interest" description="Disordered" evidence="1">
    <location>
        <begin position="440"/>
        <end position="467"/>
    </location>
</feature>
<dbReference type="AlphaFoldDB" id="A0A803NDB4"/>
<dbReference type="Proteomes" id="UP000596660">
    <property type="component" value="Unplaced"/>
</dbReference>
<dbReference type="SUPFAM" id="SSF81383">
    <property type="entry name" value="F-box domain"/>
    <property type="match status" value="1"/>
</dbReference>
<keyword evidence="4" id="KW-1185">Reference proteome</keyword>
<dbReference type="InterPro" id="IPR036047">
    <property type="entry name" value="F-box-like_dom_sf"/>
</dbReference>
<feature type="compositionally biased region" description="Basic and acidic residues" evidence="1">
    <location>
        <begin position="572"/>
        <end position="582"/>
    </location>
</feature>
<dbReference type="SMART" id="SM00256">
    <property type="entry name" value="FBOX"/>
    <property type="match status" value="1"/>
</dbReference>
<feature type="compositionally biased region" description="Acidic residues" evidence="1">
    <location>
        <begin position="440"/>
        <end position="451"/>
    </location>
</feature>
<dbReference type="Pfam" id="PF00646">
    <property type="entry name" value="F-box"/>
    <property type="match status" value="1"/>
</dbReference>
<evidence type="ECO:0000313" key="3">
    <source>
        <dbReference type="EnsemblPlants" id="AUR62044105-RA:cds"/>
    </source>
</evidence>
<sequence>MELQENVLIEILARLPVTSLIRFTCVCKYWLSLIRSPEFATKHYTTRINSRKDEYDHDSLLTIFYPGLSFTIFSYENLSVKTVFKIRPAVLEPVSDIRICHYDVLSNCCVYGPCNGLFLVTLRRVYYDDPVCETVFVFLLWNPATREVFKLPDTEGIKSSCAGVGFDDITNDYKVVNFDDTTNSSIVQLYSLAANSWKEVDAGFNFGGNPREISVSKPISNGRMHSWIFRSRSLLSFDMADEVFVKTPLPGETRYWTKQHYISLPDGVSLGHGVVLWKKEGILYINDEDPDTMKWHRDEKINLYNLRTQEKKSLHVPVESADRGIIGYTESLVSFAKCVRQQPLLPCDDEQPEHGPGGALQQQDSSLGMSLIPGQNDMFGGLLQHDASLEMSLIQQQMSDLFLKLTLTQQQNDVDVPRGVHQENYSSSLEMVVQHSVLEGDEQPHEDDEDDSKSSTDSAYFSHTRESQDPHSYWVGFTEEENEYYEKHNEEIRRSGEAKEALSDHSFECLGRVLNSIQMAKGEDPVVDLEENYHPRVPIVKPTRPTFKPRRLGRATIMRRISGKGVKICDVEERDNGKEGGSDGKGGGKHGGKGKETKKGGKGGVKEKGKVVEEEEYYGFTMKNPPAKMIFPSEEAKDGNKRIRSGFVVDEDQFDPCYLDFLKHLDRKFHPSQ</sequence>
<organism evidence="3 4">
    <name type="scientific">Chenopodium quinoa</name>
    <name type="common">Quinoa</name>
    <dbReference type="NCBI Taxonomy" id="63459"/>
    <lineage>
        <taxon>Eukaryota</taxon>
        <taxon>Viridiplantae</taxon>
        <taxon>Streptophyta</taxon>
        <taxon>Embryophyta</taxon>
        <taxon>Tracheophyta</taxon>
        <taxon>Spermatophyta</taxon>
        <taxon>Magnoliopsida</taxon>
        <taxon>eudicotyledons</taxon>
        <taxon>Gunneridae</taxon>
        <taxon>Pentapetalae</taxon>
        <taxon>Caryophyllales</taxon>
        <taxon>Chenopodiaceae</taxon>
        <taxon>Chenopodioideae</taxon>
        <taxon>Atripliceae</taxon>
        <taxon>Chenopodium</taxon>
    </lineage>
</organism>
<dbReference type="InterPro" id="IPR050796">
    <property type="entry name" value="SCF_F-box_component"/>
</dbReference>
<feature type="region of interest" description="Disordered" evidence="1">
    <location>
        <begin position="572"/>
        <end position="608"/>
    </location>
</feature>
<dbReference type="InterPro" id="IPR017451">
    <property type="entry name" value="F-box-assoc_interact_dom"/>
</dbReference>
<dbReference type="Gramene" id="AUR62044105-RA">
    <property type="protein sequence ID" value="AUR62044105-RA:cds"/>
    <property type="gene ID" value="AUR62044105"/>
</dbReference>
<dbReference type="PANTHER" id="PTHR31672">
    <property type="entry name" value="BNACNNG10540D PROTEIN"/>
    <property type="match status" value="1"/>
</dbReference>
<dbReference type="Gene3D" id="1.20.1280.50">
    <property type="match status" value="1"/>
</dbReference>
<dbReference type="PROSITE" id="PS50181">
    <property type="entry name" value="FBOX"/>
    <property type="match status" value="1"/>
</dbReference>
<accession>A0A803NDB4</accession>
<reference evidence="3" key="2">
    <citation type="submission" date="2021-03" db="UniProtKB">
        <authorList>
            <consortium name="EnsemblPlants"/>
        </authorList>
    </citation>
    <scope>IDENTIFICATION</scope>
</reference>
<dbReference type="CDD" id="cd22157">
    <property type="entry name" value="F-box_AtFBW1-like"/>
    <property type="match status" value="1"/>
</dbReference>
<name>A0A803NDB4_CHEQI</name>
<dbReference type="NCBIfam" id="TIGR01640">
    <property type="entry name" value="F_box_assoc_1"/>
    <property type="match status" value="1"/>
</dbReference>
<feature type="compositionally biased region" description="Basic and acidic residues" evidence="1">
    <location>
        <begin position="593"/>
        <end position="608"/>
    </location>
</feature>
<dbReference type="PANTHER" id="PTHR31672:SF13">
    <property type="entry name" value="F-BOX PROTEIN CPR30-LIKE"/>
    <property type="match status" value="1"/>
</dbReference>
<dbReference type="Pfam" id="PF08268">
    <property type="entry name" value="FBA_3"/>
    <property type="match status" value="1"/>
</dbReference>
<protein>
    <recommendedName>
        <fullName evidence="2">F-box domain-containing protein</fullName>
    </recommendedName>
</protein>
<proteinExistence type="predicted"/>
<evidence type="ECO:0000313" key="4">
    <source>
        <dbReference type="Proteomes" id="UP000596660"/>
    </source>
</evidence>
<dbReference type="InterPro" id="IPR013187">
    <property type="entry name" value="F-box-assoc_dom_typ3"/>
</dbReference>
<dbReference type="EnsemblPlants" id="AUR62044105-RA">
    <property type="protein sequence ID" value="AUR62044105-RA:cds"/>
    <property type="gene ID" value="AUR62044105"/>
</dbReference>
<dbReference type="InterPro" id="IPR001810">
    <property type="entry name" value="F-box_dom"/>
</dbReference>
<reference evidence="3" key="1">
    <citation type="journal article" date="2017" name="Nature">
        <title>The genome of Chenopodium quinoa.</title>
        <authorList>
            <person name="Jarvis D.E."/>
            <person name="Ho Y.S."/>
            <person name="Lightfoot D.J."/>
            <person name="Schmoeckel S.M."/>
            <person name="Li B."/>
            <person name="Borm T.J.A."/>
            <person name="Ohyanagi H."/>
            <person name="Mineta K."/>
            <person name="Michell C.T."/>
            <person name="Saber N."/>
            <person name="Kharbatia N.M."/>
            <person name="Rupper R.R."/>
            <person name="Sharp A.R."/>
            <person name="Dally N."/>
            <person name="Boughton B.A."/>
            <person name="Woo Y.H."/>
            <person name="Gao G."/>
            <person name="Schijlen E.G.W.M."/>
            <person name="Guo X."/>
            <person name="Momin A.A."/>
            <person name="Negrao S."/>
            <person name="Al-Babili S."/>
            <person name="Gehring C."/>
            <person name="Roessner U."/>
            <person name="Jung C."/>
            <person name="Murphy K."/>
            <person name="Arold S.T."/>
            <person name="Gojobori T."/>
            <person name="van der Linden C.G."/>
            <person name="van Loo E.N."/>
            <person name="Jellen E.N."/>
            <person name="Maughan P.J."/>
            <person name="Tester M."/>
        </authorList>
    </citation>
    <scope>NUCLEOTIDE SEQUENCE [LARGE SCALE GENOMIC DNA]</scope>
    <source>
        <strain evidence="3">cv. PI 614886</strain>
    </source>
</reference>
<feature type="domain" description="F-box" evidence="2">
    <location>
        <begin position="1"/>
        <end position="47"/>
    </location>
</feature>
<evidence type="ECO:0000256" key="1">
    <source>
        <dbReference type="SAM" id="MobiDB-lite"/>
    </source>
</evidence>